<proteinExistence type="predicted"/>
<accession>A0A225DVW9</accession>
<reference evidence="2" key="1">
    <citation type="submission" date="2017-06" db="EMBL/GenBank/DDBJ databases">
        <title>Genome analysis of Fimbriiglobus ruber SP5, the first member of the order Planctomycetales with confirmed chitinolytic capability.</title>
        <authorList>
            <person name="Ravin N.V."/>
            <person name="Rakitin A.L."/>
            <person name="Ivanova A.A."/>
            <person name="Beletsky A.V."/>
            <person name="Kulichevskaya I.S."/>
            <person name="Mardanov A.V."/>
            <person name="Dedysh S.N."/>
        </authorList>
    </citation>
    <scope>NUCLEOTIDE SEQUENCE [LARGE SCALE GENOMIC DNA]</scope>
    <source>
        <strain evidence="2">SP5</strain>
    </source>
</reference>
<protein>
    <submittedName>
        <fullName evidence="1">Uncharacterized protein</fullName>
    </submittedName>
</protein>
<sequence length="46" mass="5190">MISDLEASADASELDVEEVRVHKGVDTRKARRVRRILELTTDTIPP</sequence>
<gene>
    <name evidence="1" type="ORF">FRUB_01853</name>
</gene>
<name>A0A225DVW9_9BACT</name>
<evidence type="ECO:0000313" key="1">
    <source>
        <dbReference type="EMBL" id="OWK45522.1"/>
    </source>
</evidence>
<dbReference type="Proteomes" id="UP000214646">
    <property type="component" value="Unassembled WGS sequence"/>
</dbReference>
<comment type="caution">
    <text evidence="1">The sequence shown here is derived from an EMBL/GenBank/DDBJ whole genome shotgun (WGS) entry which is preliminary data.</text>
</comment>
<dbReference type="EMBL" id="NIDE01000002">
    <property type="protein sequence ID" value="OWK45522.1"/>
    <property type="molecule type" value="Genomic_DNA"/>
</dbReference>
<dbReference type="AlphaFoldDB" id="A0A225DVW9"/>
<evidence type="ECO:0000313" key="2">
    <source>
        <dbReference type="Proteomes" id="UP000214646"/>
    </source>
</evidence>
<keyword evidence="2" id="KW-1185">Reference proteome</keyword>
<organism evidence="1 2">
    <name type="scientific">Fimbriiglobus ruber</name>
    <dbReference type="NCBI Taxonomy" id="1908690"/>
    <lineage>
        <taxon>Bacteria</taxon>
        <taxon>Pseudomonadati</taxon>
        <taxon>Planctomycetota</taxon>
        <taxon>Planctomycetia</taxon>
        <taxon>Gemmatales</taxon>
        <taxon>Gemmataceae</taxon>
        <taxon>Fimbriiglobus</taxon>
    </lineage>
</organism>